<sequence>MRITIDQVFDQCGSPQTRFWISVDHHRPGMKDGWSTGVLLSVPSGPVLPQCSRPHKREREEQEGVSVVVGYSREEEEEKEKKEEEEVVVDGGKRESNTHSCLLSTTPSCLPVC</sequence>
<name>A0A9N7Z992_PLEPL</name>
<accession>A0A9N7Z992</accession>
<keyword evidence="3" id="KW-1185">Reference proteome</keyword>
<dbReference type="Proteomes" id="UP001153269">
    <property type="component" value="Unassembled WGS sequence"/>
</dbReference>
<feature type="region of interest" description="Disordered" evidence="1">
    <location>
        <begin position="72"/>
        <end position="97"/>
    </location>
</feature>
<evidence type="ECO:0000313" key="3">
    <source>
        <dbReference type="Proteomes" id="UP001153269"/>
    </source>
</evidence>
<proteinExistence type="predicted"/>
<protein>
    <submittedName>
        <fullName evidence="2">Uncharacterized protein</fullName>
    </submittedName>
</protein>
<evidence type="ECO:0000313" key="2">
    <source>
        <dbReference type="EMBL" id="CAB1455401.1"/>
    </source>
</evidence>
<gene>
    <name evidence="2" type="ORF">PLEPLA_LOCUS43177</name>
</gene>
<dbReference type="EMBL" id="CADEAL010004253">
    <property type="protein sequence ID" value="CAB1455401.1"/>
    <property type="molecule type" value="Genomic_DNA"/>
</dbReference>
<organism evidence="2 3">
    <name type="scientific">Pleuronectes platessa</name>
    <name type="common">European plaice</name>
    <dbReference type="NCBI Taxonomy" id="8262"/>
    <lineage>
        <taxon>Eukaryota</taxon>
        <taxon>Metazoa</taxon>
        <taxon>Chordata</taxon>
        <taxon>Craniata</taxon>
        <taxon>Vertebrata</taxon>
        <taxon>Euteleostomi</taxon>
        <taxon>Actinopterygii</taxon>
        <taxon>Neopterygii</taxon>
        <taxon>Teleostei</taxon>
        <taxon>Neoteleostei</taxon>
        <taxon>Acanthomorphata</taxon>
        <taxon>Carangaria</taxon>
        <taxon>Pleuronectiformes</taxon>
        <taxon>Pleuronectoidei</taxon>
        <taxon>Pleuronectidae</taxon>
        <taxon>Pleuronectes</taxon>
    </lineage>
</organism>
<reference evidence="2" key="1">
    <citation type="submission" date="2020-03" db="EMBL/GenBank/DDBJ databases">
        <authorList>
            <person name="Weist P."/>
        </authorList>
    </citation>
    <scope>NUCLEOTIDE SEQUENCE</scope>
</reference>
<evidence type="ECO:0000256" key="1">
    <source>
        <dbReference type="SAM" id="MobiDB-lite"/>
    </source>
</evidence>
<dbReference type="AlphaFoldDB" id="A0A9N7Z992"/>
<comment type="caution">
    <text evidence="2">The sequence shown here is derived from an EMBL/GenBank/DDBJ whole genome shotgun (WGS) entry which is preliminary data.</text>
</comment>